<sequence>MPHTKPSESKPTLLYSKKASISCERVLPEVGYSSSLQPHSGHPFVCWRFGSLVLHLVKKKPRIGTCPSSLDITPGATTAAYTSAPCHSTLFLLKVFVMEYTAPVLPMNELRALLSEVASQHADKVFAHYPFEFFPRVVFDVRWQQSPYLGRYLISNFKKGWFVYLFCGVNAAVFAIWRYPSLLDLPSRLISSFQTKQQRQARSGRSSRGLGSNVRTIHDLNRDQGGASSGRSGSFLSLQNEANHLQTLRRHFTISLDNTAQGRWWTIFGGAVSHQDLDHIVKNLTTFISVATIGINRGLSNGQLLCVCLGSAVAGSVAQLWHFTHKLKRDRQSRRRGVIMTRYGLGASGIVSGLSVAVAVVFPYTQVQKFAGMLPMPLTLQLWTVPLISFAYDMWMLNDESSKIGHGAHVGGAIFGGLYSFFALRRLTSTTYR</sequence>
<name>A0ABR3DBG8_NEUIN</name>
<evidence type="ECO:0000313" key="10">
    <source>
        <dbReference type="Proteomes" id="UP001451303"/>
    </source>
</evidence>
<dbReference type="SUPFAM" id="SSF144091">
    <property type="entry name" value="Rhomboid-like"/>
    <property type="match status" value="1"/>
</dbReference>
<dbReference type="Pfam" id="PF01694">
    <property type="entry name" value="Rhomboid"/>
    <property type="match status" value="1"/>
</dbReference>
<feature type="domain" description="Peptidase S54 rhomboid" evidence="8">
    <location>
        <begin position="262"/>
        <end position="425"/>
    </location>
</feature>
<evidence type="ECO:0000256" key="7">
    <source>
        <dbReference type="SAM" id="Phobius"/>
    </source>
</evidence>
<evidence type="ECO:0000256" key="3">
    <source>
        <dbReference type="ARBA" id="ARBA00022692"/>
    </source>
</evidence>
<evidence type="ECO:0000313" key="9">
    <source>
        <dbReference type="EMBL" id="KAL0470025.1"/>
    </source>
</evidence>
<organism evidence="9 10">
    <name type="scientific">Neurospora intermedia</name>
    <dbReference type="NCBI Taxonomy" id="5142"/>
    <lineage>
        <taxon>Eukaryota</taxon>
        <taxon>Fungi</taxon>
        <taxon>Dikarya</taxon>
        <taxon>Ascomycota</taxon>
        <taxon>Pezizomycotina</taxon>
        <taxon>Sordariomycetes</taxon>
        <taxon>Sordariomycetidae</taxon>
        <taxon>Sordariales</taxon>
        <taxon>Sordariaceae</taxon>
        <taxon>Neurospora</taxon>
    </lineage>
</organism>
<dbReference type="Gene3D" id="1.20.1540.10">
    <property type="entry name" value="Rhomboid-like"/>
    <property type="match status" value="1"/>
</dbReference>
<comment type="caution">
    <text evidence="9">The sequence shown here is derived from an EMBL/GenBank/DDBJ whole genome shotgun (WGS) entry which is preliminary data.</text>
</comment>
<evidence type="ECO:0000256" key="4">
    <source>
        <dbReference type="ARBA" id="ARBA00022801"/>
    </source>
</evidence>
<evidence type="ECO:0000259" key="8">
    <source>
        <dbReference type="Pfam" id="PF01694"/>
    </source>
</evidence>
<evidence type="ECO:0000256" key="1">
    <source>
        <dbReference type="ARBA" id="ARBA00004141"/>
    </source>
</evidence>
<reference evidence="9 10" key="1">
    <citation type="submission" date="2023-09" db="EMBL/GenBank/DDBJ databases">
        <title>Multi-omics analysis of a traditional fermented food reveals byproduct-associated fungal strains for waste-to-food upcycling.</title>
        <authorList>
            <consortium name="Lawrence Berkeley National Laboratory"/>
            <person name="Rekdal V.M."/>
            <person name="Villalobos-Escobedo J.M."/>
            <person name="Rodriguez-Valeron N."/>
            <person name="Garcia M.O."/>
            <person name="Vasquez D.P."/>
            <person name="Damayanti I."/>
            <person name="Sorensen P.M."/>
            <person name="Baidoo E.E."/>
            <person name="De Carvalho A.C."/>
            <person name="Riley R."/>
            <person name="Lipzen A."/>
            <person name="He G."/>
            <person name="Yan M."/>
            <person name="Haridas S."/>
            <person name="Daum C."/>
            <person name="Yoshinaga Y."/>
            <person name="Ng V."/>
            <person name="Grigoriev I.V."/>
            <person name="Munk R."/>
            <person name="Nuraida L."/>
            <person name="Wijaya C.H."/>
            <person name="Morales P.-C."/>
            <person name="Keasling J.D."/>
        </authorList>
    </citation>
    <scope>NUCLEOTIDE SEQUENCE [LARGE SCALE GENOMIC DNA]</scope>
    <source>
        <strain evidence="9 10">FGSC 2613</strain>
    </source>
</reference>
<comment type="subcellular location">
    <subcellularLocation>
        <location evidence="1">Membrane</location>
        <topology evidence="1">Multi-pass membrane protein</topology>
    </subcellularLocation>
</comment>
<keyword evidence="6 7" id="KW-0472">Membrane</keyword>
<dbReference type="EMBL" id="JAVLET010000005">
    <property type="protein sequence ID" value="KAL0470025.1"/>
    <property type="molecule type" value="Genomic_DNA"/>
</dbReference>
<evidence type="ECO:0000256" key="5">
    <source>
        <dbReference type="ARBA" id="ARBA00022989"/>
    </source>
</evidence>
<keyword evidence="10" id="KW-1185">Reference proteome</keyword>
<feature type="transmembrane region" description="Helical" evidence="7">
    <location>
        <begin position="404"/>
        <end position="424"/>
    </location>
</feature>
<feature type="transmembrane region" description="Helical" evidence="7">
    <location>
        <begin position="161"/>
        <end position="179"/>
    </location>
</feature>
<keyword evidence="3 7" id="KW-0812">Transmembrane</keyword>
<keyword evidence="4" id="KW-0378">Hydrolase</keyword>
<evidence type="ECO:0000256" key="6">
    <source>
        <dbReference type="ARBA" id="ARBA00023136"/>
    </source>
</evidence>
<keyword evidence="5 7" id="KW-1133">Transmembrane helix</keyword>
<dbReference type="InterPro" id="IPR022764">
    <property type="entry name" value="Peptidase_S54_rhomboid_dom"/>
</dbReference>
<proteinExistence type="inferred from homology"/>
<gene>
    <name evidence="9" type="ORF">QR685DRAFT_528235</name>
</gene>
<dbReference type="InterPro" id="IPR035952">
    <property type="entry name" value="Rhomboid-like_sf"/>
</dbReference>
<feature type="transmembrane region" description="Helical" evidence="7">
    <location>
        <begin position="302"/>
        <end position="323"/>
    </location>
</feature>
<feature type="transmembrane region" description="Helical" evidence="7">
    <location>
        <begin position="343"/>
        <end position="364"/>
    </location>
</feature>
<dbReference type="PANTHER" id="PTHR43731">
    <property type="entry name" value="RHOMBOID PROTEASE"/>
    <property type="match status" value="1"/>
</dbReference>
<evidence type="ECO:0000256" key="2">
    <source>
        <dbReference type="ARBA" id="ARBA00009045"/>
    </source>
</evidence>
<protein>
    <recommendedName>
        <fullName evidence="8">Peptidase S54 rhomboid domain-containing protein</fullName>
    </recommendedName>
</protein>
<comment type="similarity">
    <text evidence="2">Belongs to the peptidase S54 family.</text>
</comment>
<dbReference type="Proteomes" id="UP001451303">
    <property type="component" value="Unassembled WGS sequence"/>
</dbReference>
<dbReference type="PANTHER" id="PTHR43731:SF14">
    <property type="entry name" value="PRESENILIN-ASSOCIATED RHOMBOID-LIKE PROTEIN, MITOCHONDRIAL"/>
    <property type="match status" value="1"/>
</dbReference>
<dbReference type="InterPro" id="IPR050925">
    <property type="entry name" value="Rhomboid_protease_S54"/>
</dbReference>
<accession>A0ABR3DBG8</accession>